<keyword evidence="1" id="KW-1133">Transmembrane helix</keyword>
<organism evidence="2 3">
    <name type="scientific">Nocardioides hankookensis</name>
    <dbReference type="NCBI Taxonomy" id="443157"/>
    <lineage>
        <taxon>Bacteria</taxon>
        <taxon>Bacillati</taxon>
        <taxon>Actinomycetota</taxon>
        <taxon>Actinomycetes</taxon>
        <taxon>Propionibacteriales</taxon>
        <taxon>Nocardioidaceae</taxon>
        <taxon>Nocardioides</taxon>
    </lineage>
</organism>
<dbReference type="PANTHER" id="PTHR20992">
    <property type="entry name" value="AT15442P-RELATED"/>
    <property type="match status" value="1"/>
</dbReference>
<keyword evidence="3" id="KW-1185">Reference proteome</keyword>
<keyword evidence="1" id="KW-0812">Transmembrane</keyword>
<dbReference type="RefSeq" id="WP_379152907.1">
    <property type="nucleotide sequence ID" value="NZ_JBHSRJ010000004.1"/>
</dbReference>
<feature type="transmembrane region" description="Helical" evidence="1">
    <location>
        <begin position="225"/>
        <end position="244"/>
    </location>
</feature>
<keyword evidence="1" id="KW-0472">Membrane</keyword>
<dbReference type="Proteomes" id="UP001596135">
    <property type="component" value="Unassembled WGS sequence"/>
</dbReference>
<evidence type="ECO:0000313" key="2">
    <source>
        <dbReference type="EMBL" id="MFC6043115.1"/>
    </source>
</evidence>
<reference evidence="3" key="1">
    <citation type="journal article" date="2019" name="Int. J. Syst. Evol. Microbiol.">
        <title>The Global Catalogue of Microorganisms (GCM) 10K type strain sequencing project: providing services to taxonomists for standard genome sequencing and annotation.</title>
        <authorList>
            <consortium name="The Broad Institute Genomics Platform"/>
            <consortium name="The Broad Institute Genome Sequencing Center for Infectious Disease"/>
            <person name="Wu L."/>
            <person name="Ma J."/>
        </authorList>
    </citation>
    <scope>NUCLEOTIDE SEQUENCE [LARGE SCALE GENOMIC DNA]</scope>
    <source>
        <strain evidence="3">CCUG 54522</strain>
    </source>
</reference>
<feature type="transmembrane region" description="Helical" evidence="1">
    <location>
        <begin position="131"/>
        <end position="149"/>
    </location>
</feature>
<feature type="transmembrane region" description="Helical" evidence="1">
    <location>
        <begin position="38"/>
        <end position="56"/>
    </location>
</feature>
<gene>
    <name evidence="2" type="ORF">ACFPYL_08520</name>
</gene>
<proteinExistence type="predicted"/>
<feature type="transmembrane region" description="Helical" evidence="1">
    <location>
        <begin position="156"/>
        <end position="180"/>
    </location>
</feature>
<accession>A0ABW1LGL8</accession>
<evidence type="ECO:0000256" key="1">
    <source>
        <dbReference type="SAM" id="Phobius"/>
    </source>
</evidence>
<dbReference type="Pfam" id="PF04087">
    <property type="entry name" value="DUF389"/>
    <property type="match status" value="1"/>
</dbReference>
<sequence length="333" mass="34973">MARGLRAWLLPEGQRRTLDELTEDLDLRSGDASAKRSAFWTMLTLSAVIASAGVLADSTATVIGAMIIAPLSTPIMGMALAAVKQQRNWSLLYVTLGSLEVVAIGAIAVQLQPGIVLLDNSQISGRTSPGLVDLVAAIATGLAGAVALARRDVAAVLPGVAIAISLVPPLAVVGVCLGAGDLELALGALVLFLSNTLALVLAGILMFTVLGYTNEAIVRADRFRGRTYVVLAVVAVLVTVPLAANTYANYRLQRWQTEVQDTSTAWLDDTPDAAVTDVEFHALTAYVYVQHTGDLPPYDELLADLDRVLPDGIAIVVDSTFGREVDIGTTGDL</sequence>
<name>A0ABW1LGL8_9ACTN</name>
<dbReference type="PANTHER" id="PTHR20992:SF9">
    <property type="entry name" value="AT15442P-RELATED"/>
    <property type="match status" value="1"/>
</dbReference>
<dbReference type="InterPro" id="IPR005240">
    <property type="entry name" value="DUF389"/>
</dbReference>
<feature type="transmembrane region" description="Helical" evidence="1">
    <location>
        <begin position="62"/>
        <end position="83"/>
    </location>
</feature>
<feature type="transmembrane region" description="Helical" evidence="1">
    <location>
        <begin position="186"/>
        <end position="213"/>
    </location>
</feature>
<dbReference type="EMBL" id="JBHSRJ010000004">
    <property type="protein sequence ID" value="MFC6043115.1"/>
    <property type="molecule type" value="Genomic_DNA"/>
</dbReference>
<comment type="caution">
    <text evidence="2">The sequence shown here is derived from an EMBL/GenBank/DDBJ whole genome shotgun (WGS) entry which is preliminary data.</text>
</comment>
<protein>
    <submittedName>
        <fullName evidence="2">DUF389 domain-containing protein</fullName>
    </submittedName>
</protein>
<feature type="transmembrane region" description="Helical" evidence="1">
    <location>
        <begin position="90"/>
        <end position="111"/>
    </location>
</feature>
<evidence type="ECO:0000313" key="3">
    <source>
        <dbReference type="Proteomes" id="UP001596135"/>
    </source>
</evidence>